<dbReference type="InterPro" id="IPR013324">
    <property type="entry name" value="RNA_pol_sigma_r3/r4-like"/>
</dbReference>
<organism evidence="2 3">
    <name type="scientific">Pusillibacter faecalis</name>
    <dbReference type="NCBI Taxonomy" id="2714358"/>
    <lineage>
        <taxon>Bacteria</taxon>
        <taxon>Bacillati</taxon>
        <taxon>Bacillota</taxon>
        <taxon>Clostridia</taxon>
        <taxon>Eubacteriales</taxon>
        <taxon>Oscillospiraceae</taxon>
        <taxon>Pusillibacter</taxon>
    </lineage>
</organism>
<dbReference type="KEGG" id="pfaa:MM59RIKEN_05920"/>
<proteinExistence type="predicted"/>
<sequence length="186" mass="20788">MLKPLTNEQQIKVEENMGLVGKVIQDCVHTLGTGCIYDYDDLFQIGCIGLCKAAQTDQPGYNVAFSTYAYRLIRNEIYTQLEYATRRGREVATDPDEMPCSVLDDETTEQREASLSLLHFLDRAEADATGVAAKGMQAIRLLAEGYSNREIGELFGVPANYVTAWVAKARKVLKRQRDYEYSGALS</sequence>
<protein>
    <recommendedName>
        <fullName evidence="1">RNA polymerase sigma-70 region 2 domain-containing protein</fullName>
    </recommendedName>
</protein>
<evidence type="ECO:0000259" key="1">
    <source>
        <dbReference type="Pfam" id="PF04542"/>
    </source>
</evidence>
<gene>
    <name evidence="2" type="ORF">MM59RIKEN_05920</name>
</gene>
<dbReference type="RefSeq" id="WP_055179544.1">
    <property type="nucleotide sequence ID" value="NZ_AP023420.1"/>
</dbReference>
<evidence type="ECO:0000313" key="3">
    <source>
        <dbReference type="Proteomes" id="UP000679848"/>
    </source>
</evidence>
<name>A0A810QFG3_9FIRM</name>
<dbReference type="GO" id="GO:0006352">
    <property type="term" value="P:DNA-templated transcription initiation"/>
    <property type="evidence" value="ECO:0007669"/>
    <property type="project" value="InterPro"/>
</dbReference>
<dbReference type="Proteomes" id="UP000679848">
    <property type="component" value="Chromosome"/>
</dbReference>
<feature type="domain" description="RNA polymerase sigma-70 region 2" evidence="1">
    <location>
        <begin position="33"/>
        <end position="86"/>
    </location>
</feature>
<dbReference type="InterPro" id="IPR007627">
    <property type="entry name" value="RNA_pol_sigma70_r2"/>
</dbReference>
<dbReference type="SUPFAM" id="SSF88946">
    <property type="entry name" value="Sigma2 domain of RNA polymerase sigma factors"/>
    <property type="match status" value="1"/>
</dbReference>
<accession>A0A810QFG3</accession>
<dbReference type="SUPFAM" id="SSF88659">
    <property type="entry name" value="Sigma3 and sigma4 domains of RNA polymerase sigma factors"/>
    <property type="match status" value="1"/>
</dbReference>
<dbReference type="InterPro" id="IPR014284">
    <property type="entry name" value="RNA_pol_sigma-70_dom"/>
</dbReference>
<dbReference type="GO" id="GO:0003700">
    <property type="term" value="F:DNA-binding transcription factor activity"/>
    <property type="evidence" value="ECO:0007669"/>
    <property type="project" value="InterPro"/>
</dbReference>
<dbReference type="EMBL" id="AP023420">
    <property type="protein sequence ID" value="BCK83273.1"/>
    <property type="molecule type" value="Genomic_DNA"/>
</dbReference>
<dbReference type="AlphaFoldDB" id="A0A810QFG3"/>
<reference evidence="2" key="1">
    <citation type="submission" date="2020-09" db="EMBL/GenBank/DDBJ databases">
        <title>New species isolated from human feces.</title>
        <authorList>
            <person name="Kitahara M."/>
            <person name="Shigeno Y."/>
            <person name="Shime M."/>
            <person name="Matsumoto Y."/>
            <person name="Nakamura S."/>
            <person name="Motooka D."/>
            <person name="Fukuoka S."/>
            <person name="Nishikawa H."/>
            <person name="Benno Y."/>
        </authorList>
    </citation>
    <scope>NUCLEOTIDE SEQUENCE</scope>
    <source>
        <strain evidence="2">MM59</strain>
    </source>
</reference>
<dbReference type="Gene3D" id="1.10.1740.10">
    <property type="match status" value="1"/>
</dbReference>
<dbReference type="Pfam" id="PF04542">
    <property type="entry name" value="Sigma70_r2"/>
    <property type="match status" value="1"/>
</dbReference>
<keyword evidence="3" id="KW-1185">Reference proteome</keyword>
<evidence type="ECO:0000313" key="2">
    <source>
        <dbReference type="EMBL" id="BCK83273.1"/>
    </source>
</evidence>
<dbReference type="InterPro" id="IPR013325">
    <property type="entry name" value="RNA_pol_sigma_r2"/>
</dbReference>
<dbReference type="NCBIfam" id="TIGR02937">
    <property type="entry name" value="sigma70-ECF"/>
    <property type="match status" value="1"/>
</dbReference>